<proteinExistence type="predicted"/>
<dbReference type="OrthoDB" id="10201542at2759"/>
<dbReference type="EMBL" id="OV725078">
    <property type="protein sequence ID" value="CAH1394013.1"/>
    <property type="molecule type" value="Genomic_DNA"/>
</dbReference>
<feature type="region of interest" description="Disordered" evidence="1">
    <location>
        <begin position="69"/>
        <end position="108"/>
    </location>
</feature>
<evidence type="ECO:0000313" key="2">
    <source>
        <dbReference type="EMBL" id="CAH1394013.1"/>
    </source>
</evidence>
<feature type="compositionally biased region" description="Basic and acidic residues" evidence="1">
    <location>
        <begin position="80"/>
        <end position="94"/>
    </location>
</feature>
<organism evidence="2 3">
    <name type="scientific">Nezara viridula</name>
    <name type="common">Southern green stink bug</name>
    <name type="synonym">Cimex viridulus</name>
    <dbReference type="NCBI Taxonomy" id="85310"/>
    <lineage>
        <taxon>Eukaryota</taxon>
        <taxon>Metazoa</taxon>
        <taxon>Ecdysozoa</taxon>
        <taxon>Arthropoda</taxon>
        <taxon>Hexapoda</taxon>
        <taxon>Insecta</taxon>
        <taxon>Pterygota</taxon>
        <taxon>Neoptera</taxon>
        <taxon>Paraneoptera</taxon>
        <taxon>Hemiptera</taxon>
        <taxon>Heteroptera</taxon>
        <taxon>Panheteroptera</taxon>
        <taxon>Pentatomomorpha</taxon>
        <taxon>Pentatomoidea</taxon>
        <taxon>Pentatomidae</taxon>
        <taxon>Pentatominae</taxon>
        <taxon>Nezara</taxon>
    </lineage>
</organism>
<keyword evidence="3" id="KW-1185">Reference proteome</keyword>
<evidence type="ECO:0000313" key="3">
    <source>
        <dbReference type="Proteomes" id="UP001152798"/>
    </source>
</evidence>
<accession>A0A9P0ECP4</accession>
<sequence length="108" mass="12678">MNERRRSNLGHRTRRAEAIQRLWANQTQEIQASTSEGSRRRMVQICAEEPSEQRAARLEDVRLQARRSRSVASDLLRSQQNERDKMRMAERRQQEVAASNKELCLTIT</sequence>
<name>A0A9P0ECP4_NEZVI</name>
<gene>
    <name evidence="2" type="ORF">NEZAVI_LOCUS4578</name>
</gene>
<dbReference type="AlphaFoldDB" id="A0A9P0ECP4"/>
<evidence type="ECO:0000256" key="1">
    <source>
        <dbReference type="SAM" id="MobiDB-lite"/>
    </source>
</evidence>
<protein>
    <submittedName>
        <fullName evidence="2">Uncharacterized protein</fullName>
    </submittedName>
</protein>
<reference evidence="2" key="1">
    <citation type="submission" date="2022-01" db="EMBL/GenBank/DDBJ databases">
        <authorList>
            <person name="King R."/>
        </authorList>
    </citation>
    <scope>NUCLEOTIDE SEQUENCE</scope>
</reference>
<dbReference type="Proteomes" id="UP001152798">
    <property type="component" value="Chromosome 2"/>
</dbReference>